<dbReference type="Gene3D" id="2.60.120.620">
    <property type="entry name" value="q2cbj1_9rhob like domain"/>
    <property type="match status" value="1"/>
</dbReference>
<sequence length="39" mass="4744">ALHWWNPAFKKITFDIKVKELLQQFGYKEPVVVQSMYIF</sequence>
<dbReference type="STRING" id="407821.A0A087TTM5"/>
<feature type="non-terminal residue" evidence="1">
    <location>
        <position position="39"/>
    </location>
</feature>
<keyword evidence="1" id="KW-0223">Dioxygenase</keyword>
<organism evidence="1 2">
    <name type="scientific">Stegodyphus mimosarum</name>
    <name type="common">African social velvet spider</name>
    <dbReference type="NCBI Taxonomy" id="407821"/>
    <lineage>
        <taxon>Eukaryota</taxon>
        <taxon>Metazoa</taxon>
        <taxon>Ecdysozoa</taxon>
        <taxon>Arthropoda</taxon>
        <taxon>Chelicerata</taxon>
        <taxon>Arachnida</taxon>
        <taxon>Araneae</taxon>
        <taxon>Araneomorphae</taxon>
        <taxon>Entelegynae</taxon>
        <taxon>Eresoidea</taxon>
        <taxon>Eresidae</taxon>
        <taxon>Stegodyphus</taxon>
    </lineage>
</organism>
<name>A0A087TTM5_STEMI</name>
<protein>
    <submittedName>
        <fullName evidence="1">Phytanoyl-CoA dioxygenase domain-containing protein 1-like protein</fullName>
    </submittedName>
</protein>
<feature type="non-terminal residue" evidence="1">
    <location>
        <position position="1"/>
    </location>
</feature>
<reference evidence="1 2" key="1">
    <citation type="submission" date="2013-11" db="EMBL/GenBank/DDBJ databases">
        <title>Genome sequencing of Stegodyphus mimosarum.</title>
        <authorList>
            <person name="Bechsgaard J."/>
        </authorList>
    </citation>
    <scope>NUCLEOTIDE SEQUENCE [LARGE SCALE GENOMIC DNA]</scope>
</reference>
<dbReference type="GO" id="GO:0051213">
    <property type="term" value="F:dioxygenase activity"/>
    <property type="evidence" value="ECO:0007669"/>
    <property type="project" value="UniProtKB-KW"/>
</dbReference>
<accession>A0A087TTM5</accession>
<gene>
    <name evidence="1" type="ORF">X975_17226</name>
</gene>
<proteinExistence type="predicted"/>
<dbReference type="OrthoDB" id="10555626at2759"/>
<dbReference type="EMBL" id="KK116687">
    <property type="protein sequence ID" value="KFM68464.1"/>
    <property type="molecule type" value="Genomic_DNA"/>
</dbReference>
<keyword evidence="2" id="KW-1185">Reference proteome</keyword>
<dbReference type="AlphaFoldDB" id="A0A087TTM5"/>
<dbReference type="Proteomes" id="UP000054359">
    <property type="component" value="Unassembled WGS sequence"/>
</dbReference>
<evidence type="ECO:0000313" key="1">
    <source>
        <dbReference type="EMBL" id="KFM68464.1"/>
    </source>
</evidence>
<evidence type="ECO:0000313" key="2">
    <source>
        <dbReference type="Proteomes" id="UP000054359"/>
    </source>
</evidence>
<keyword evidence="1" id="KW-0560">Oxidoreductase</keyword>